<dbReference type="Gene3D" id="1.20.1280.50">
    <property type="match status" value="1"/>
</dbReference>
<keyword evidence="5" id="KW-0863">Zinc-finger</keyword>
<dbReference type="Pfam" id="PF01530">
    <property type="entry name" value="zf-C2HC"/>
    <property type="match status" value="1"/>
</dbReference>
<feature type="region of interest" description="Disordered" evidence="11">
    <location>
        <begin position="255"/>
        <end position="301"/>
    </location>
</feature>
<dbReference type="InterPro" id="IPR012334">
    <property type="entry name" value="Pectin_lyas_fold"/>
</dbReference>
<dbReference type="SMART" id="SM00722">
    <property type="entry name" value="CASH"/>
    <property type="match status" value="3"/>
</dbReference>
<dbReference type="InterPro" id="IPR051550">
    <property type="entry name" value="SCF-Subunits/Alg-Epimerases"/>
</dbReference>
<dbReference type="FunFam" id="2.160.20.10:FF:000005">
    <property type="entry name" value="F-box only protein 11"/>
    <property type="match status" value="1"/>
</dbReference>
<dbReference type="Pfam" id="PF13229">
    <property type="entry name" value="Beta_helix"/>
    <property type="match status" value="2"/>
</dbReference>
<feature type="region of interest" description="Disordered" evidence="11">
    <location>
        <begin position="208"/>
        <end position="229"/>
    </location>
</feature>
<dbReference type="PANTHER" id="PTHR22990">
    <property type="entry name" value="F-BOX ONLY PROTEIN"/>
    <property type="match status" value="1"/>
</dbReference>
<dbReference type="GO" id="GO:0006511">
    <property type="term" value="P:ubiquitin-dependent protein catabolic process"/>
    <property type="evidence" value="ECO:0007669"/>
    <property type="project" value="TreeGrafter"/>
</dbReference>
<dbReference type="Proteomes" id="UP000276991">
    <property type="component" value="Unassembled WGS sequence"/>
</dbReference>
<keyword evidence="7" id="KW-0862">Zinc</keyword>
<keyword evidence="10" id="KW-0539">Nucleus</keyword>
<evidence type="ECO:0000256" key="4">
    <source>
        <dbReference type="ARBA" id="ARBA00022737"/>
    </source>
</evidence>
<name>A0A498SPE6_ACAVI</name>
<dbReference type="Gene3D" id="4.10.320.30">
    <property type="match status" value="1"/>
</dbReference>
<keyword evidence="6" id="KW-0833">Ubl conjugation pathway</keyword>
<accession>A0A498SPE6</accession>
<dbReference type="STRING" id="6277.A0A498SPE6"/>
<dbReference type="PROSITE" id="PS50181">
    <property type="entry name" value="FBOX"/>
    <property type="match status" value="1"/>
</dbReference>
<keyword evidence="3" id="KW-0479">Metal-binding</keyword>
<dbReference type="InterPro" id="IPR039448">
    <property type="entry name" value="Beta_helix"/>
</dbReference>
<evidence type="ECO:0000256" key="2">
    <source>
        <dbReference type="ARBA" id="ARBA00004906"/>
    </source>
</evidence>
<feature type="non-terminal residue" evidence="13">
    <location>
        <position position="1046"/>
    </location>
</feature>
<dbReference type="SUPFAM" id="SSF81383">
    <property type="entry name" value="F-box domain"/>
    <property type="match status" value="1"/>
</dbReference>
<evidence type="ECO:0000256" key="1">
    <source>
        <dbReference type="ARBA" id="ARBA00004123"/>
    </source>
</evidence>
<evidence type="ECO:0000256" key="7">
    <source>
        <dbReference type="ARBA" id="ARBA00022833"/>
    </source>
</evidence>
<dbReference type="FunFam" id="2.160.20.10:FF:000006">
    <property type="entry name" value="F-box only protein 11"/>
    <property type="match status" value="1"/>
</dbReference>
<dbReference type="InterPro" id="IPR006626">
    <property type="entry name" value="PbH1"/>
</dbReference>
<proteinExistence type="predicted"/>
<dbReference type="PROSITE" id="PS51802">
    <property type="entry name" value="ZF_CCHHC"/>
    <property type="match status" value="1"/>
</dbReference>
<keyword evidence="8" id="KW-0805">Transcription regulation</keyword>
<dbReference type="SMART" id="SM00710">
    <property type="entry name" value="PbH1"/>
    <property type="match status" value="18"/>
</dbReference>
<dbReference type="PANTHER" id="PTHR22990:SF20">
    <property type="entry name" value="F-BOX ONLY PROTEIN 11"/>
    <property type="match status" value="1"/>
</dbReference>
<reference evidence="13 14" key="1">
    <citation type="submission" date="2018-08" db="EMBL/GenBank/DDBJ databases">
        <authorList>
            <person name="Laetsch R D."/>
            <person name="Stevens L."/>
            <person name="Kumar S."/>
            <person name="Blaxter L. M."/>
        </authorList>
    </citation>
    <scope>NUCLEOTIDE SEQUENCE [LARGE SCALE GENOMIC DNA]</scope>
</reference>
<dbReference type="InterPro" id="IPR011050">
    <property type="entry name" value="Pectin_lyase_fold/virulence"/>
</dbReference>
<dbReference type="InterPro" id="IPR022441">
    <property type="entry name" value="Para_beta_helix_rpt-2"/>
</dbReference>
<dbReference type="Pfam" id="PF12937">
    <property type="entry name" value="F-box-like"/>
    <property type="match status" value="1"/>
</dbReference>
<dbReference type="GO" id="GO:0006355">
    <property type="term" value="P:regulation of DNA-templated transcription"/>
    <property type="evidence" value="ECO:0007669"/>
    <property type="project" value="InterPro"/>
</dbReference>
<protein>
    <recommendedName>
        <fullName evidence="12">F-box domain-containing protein</fullName>
    </recommendedName>
</protein>
<evidence type="ECO:0000256" key="10">
    <source>
        <dbReference type="ARBA" id="ARBA00023242"/>
    </source>
</evidence>
<dbReference type="GO" id="GO:0042981">
    <property type="term" value="P:regulation of apoptotic process"/>
    <property type="evidence" value="ECO:0007669"/>
    <property type="project" value="TreeGrafter"/>
</dbReference>
<evidence type="ECO:0000256" key="11">
    <source>
        <dbReference type="SAM" id="MobiDB-lite"/>
    </source>
</evidence>
<feature type="region of interest" description="Disordered" evidence="11">
    <location>
        <begin position="115"/>
        <end position="137"/>
    </location>
</feature>
<evidence type="ECO:0000256" key="9">
    <source>
        <dbReference type="ARBA" id="ARBA00023163"/>
    </source>
</evidence>
<dbReference type="GO" id="GO:0005634">
    <property type="term" value="C:nucleus"/>
    <property type="evidence" value="ECO:0007669"/>
    <property type="project" value="UniProtKB-SubCell"/>
</dbReference>
<dbReference type="InterPro" id="IPR036060">
    <property type="entry name" value="Znf_C2H2C_sf"/>
</dbReference>
<dbReference type="SUPFAM" id="SSF103637">
    <property type="entry name" value="CCHHC domain"/>
    <property type="match status" value="1"/>
</dbReference>
<dbReference type="InterPro" id="IPR036047">
    <property type="entry name" value="F-box-like_dom_sf"/>
</dbReference>
<organism evidence="13 14">
    <name type="scientific">Acanthocheilonema viteae</name>
    <name type="common">Filarial nematode worm</name>
    <name type="synonym">Dipetalonema viteae</name>
    <dbReference type="NCBI Taxonomy" id="6277"/>
    <lineage>
        <taxon>Eukaryota</taxon>
        <taxon>Metazoa</taxon>
        <taxon>Ecdysozoa</taxon>
        <taxon>Nematoda</taxon>
        <taxon>Chromadorea</taxon>
        <taxon>Rhabditida</taxon>
        <taxon>Spirurina</taxon>
        <taxon>Spiruromorpha</taxon>
        <taxon>Filarioidea</taxon>
        <taxon>Onchocercidae</taxon>
        <taxon>Acanthocheilonema</taxon>
    </lineage>
</organism>
<evidence type="ECO:0000256" key="8">
    <source>
        <dbReference type="ARBA" id="ARBA00023015"/>
    </source>
</evidence>
<keyword evidence="9" id="KW-0804">Transcription</keyword>
<dbReference type="GO" id="GO:0008270">
    <property type="term" value="F:zinc ion binding"/>
    <property type="evidence" value="ECO:0007669"/>
    <property type="project" value="UniProtKB-KW"/>
</dbReference>
<gene>
    <name evidence="13" type="ORF">NAV_LOCUS6616</name>
</gene>
<dbReference type="Gene3D" id="2.160.20.10">
    <property type="entry name" value="Single-stranded right-handed beta-helix, Pectin lyase-like"/>
    <property type="match status" value="3"/>
</dbReference>
<comment type="pathway">
    <text evidence="2">Protein modification; protein ubiquitination.</text>
</comment>
<feature type="compositionally biased region" description="Low complexity" evidence="11">
    <location>
        <begin position="219"/>
        <end position="229"/>
    </location>
</feature>
<evidence type="ECO:0000259" key="12">
    <source>
        <dbReference type="PROSITE" id="PS50181"/>
    </source>
</evidence>
<evidence type="ECO:0000313" key="13">
    <source>
        <dbReference type="EMBL" id="VBB31825.1"/>
    </source>
</evidence>
<dbReference type="OrthoDB" id="427974at2759"/>
<feature type="domain" description="F-box" evidence="12">
    <location>
        <begin position="311"/>
        <end position="357"/>
    </location>
</feature>
<evidence type="ECO:0000256" key="3">
    <source>
        <dbReference type="ARBA" id="ARBA00022723"/>
    </source>
</evidence>
<dbReference type="InterPro" id="IPR006633">
    <property type="entry name" value="Carb-bd_sugar_hydrolysis-dom"/>
</dbReference>
<feature type="compositionally biased region" description="Basic and acidic residues" evidence="11">
    <location>
        <begin position="116"/>
        <end position="137"/>
    </location>
</feature>
<keyword evidence="14" id="KW-1185">Reference proteome</keyword>
<dbReference type="SMART" id="SM00256">
    <property type="entry name" value="FBOX"/>
    <property type="match status" value="1"/>
</dbReference>
<dbReference type="FunFam" id="4.10.320.30:FF:000001">
    <property type="entry name" value="Myelin transcription factor 1-like, a"/>
    <property type="match status" value="1"/>
</dbReference>
<dbReference type="SUPFAM" id="SSF51126">
    <property type="entry name" value="Pectin lyase-like"/>
    <property type="match status" value="2"/>
</dbReference>
<comment type="subcellular location">
    <subcellularLocation>
        <location evidence="1">Nucleus</location>
    </subcellularLocation>
</comment>
<evidence type="ECO:0000256" key="5">
    <source>
        <dbReference type="ARBA" id="ARBA00022771"/>
    </source>
</evidence>
<evidence type="ECO:0000256" key="6">
    <source>
        <dbReference type="ARBA" id="ARBA00022786"/>
    </source>
</evidence>
<evidence type="ECO:0000313" key="14">
    <source>
        <dbReference type="Proteomes" id="UP000276991"/>
    </source>
</evidence>
<dbReference type="NCBIfam" id="TIGR03804">
    <property type="entry name" value="para_beta_helix"/>
    <property type="match status" value="3"/>
</dbReference>
<dbReference type="InterPro" id="IPR002515">
    <property type="entry name" value="Znf_C2H2C"/>
</dbReference>
<dbReference type="AlphaFoldDB" id="A0A498SPE6"/>
<sequence>MGYVLALQQDTVLRCTTPGCTGKGHVNSNRTSHRSLSGCPIAYQQKLARKGMRHLSNQVSVTTASTSFTSMDDVSSMVVRPAVTFTTSNSSCSSKSVLATDETPLDLTLRKCNQKFPERRNQENKDSPKVKRSRTDDIDHLLNRNITSHVAAVASPTVTPFSTSNYLWYMADGEDDSSPNLSISLSRQTLIRGKKRMITLHSMVLRRRNSGQADPAEPPTVQTSTPVSSSVSYFQSLPVQTDITDMAARKRYELRRRRSLQHSEEDGSITSSMAATTDEKSVGPLRKRIKGDPPTEAQSGLDLSVEHYSSDSSIDLLPDEIFMKIYSFLYEGDLLACSAVSRRFYRLSNDLNLWKVLYQEAFEYRIPLYHPEPRKFEFREVGRWKDTVNPWKESFRQLRQGVHLRFGCAHIYEGHIGRNILHFKNLSDAVEHCEQLPNEIEKLIFLHEGMYTSTQLVIDIPLQIIGAGASRNFQDSVIIDNNNGTTITYVEGAEYAYLGFCTVRYMEPPLDPMRVGNAQHLCSALVVNSFASPLIEHCSFSSTCSGGATVCVKHEGANPYIKNCSICGSDNVGIYITDSATGTYEDCEIARNTLAGVWVKNKANPYFRRCHIHDGRDVGVFTFEHGMGYFEKCDIHSNRISGIEVKNQANPTVVRCDIHHGQTGGIYIHEKGRGQFIENRIFSNQFAGIWITSQSDPTVRKNEIFSGQQGGVYVFGEGRGLIEQNNIYQNNLAGIQIRTGSDPIVRLNKIHSGYHGGIYVHEKGRGLIEENEVYGNALAGIWVTTGSCPILRKNRIHSGKQVGVYFYDNGHGLLEENDIFNHLYSGVQIRTGSNPKITRNKIWGGQNGGVLVYNCGKGVLEDNEIFDNAMAGVWIKTESNPVLRRNKIYDGRDGGICIFNKGRGLLEDNEIYRNAQAGVLISTDSNPILRRNRIYKGRAAGIEITNGATATLEGNHLFQNEFGGLCLASDVRPIMRDNLIYDNHNAVDRTIAKGYCLFKISSCTSFPMHDFYRCVSCNTTDRNAICVNCIKSCHKGHNVEFVRHDR</sequence>
<dbReference type="InterPro" id="IPR001810">
    <property type="entry name" value="F-box_dom"/>
</dbReference>
<keyword evidence="4" id="KW-0677">Repeat</keyword>
<dbReference type="EMBL" id="UPTC01001406">
    <property type="protein sequence ID" value="VBB31825.1"/>
    <property type="molecule type" value="Genomic_DNA"/>
</dbReference>